<dbReference type="Pfam" id="PF00063">
    <property type="entry name" value="Myosin_head"/>
    <property type="match status" value="1"/>
</dbReference>
<dbReference type="GO" id="GO:0005524">
    <property type="term" value="F:ATP binding"/>
    <property type="evidence" value="ECO:0007669"/>
    <property type="project" value="UniProtKB-UniRule"/>
</dbReference>
<dbReference type="Gene3D" id="1.20.120.720">
    <property type="entry name" value="Myosin VI head, motor domain, U50 subdomain"/>
    <property type="match status" value="1"/>
</dbReference>
<dbReference type="Gene3D" id="1.10.10.820">
    <property type="match status" value="1"/>
</dbReference>
<dbReference type="PANTHER" id="PTHR13140">
    <property type="entry name" value="MYOSIN"/>
    <property type="match status" value="1"/>
</dbReference>
<protein>
    <submittedName>
        <fullName evidence="14">Uncharacterized protein</fullName>
    </submittedName>
</protein>
<dbReference type="PROSITE" id="PS50002">
    <property type="entry name" value="SH3"/>
    <property type="match status" value="1"/>
</dbReference>
<dbReference type="InterPro" id="IPR036028">
    <property type="entry name" value="SH3-like_dom_sf"/>
</dbReference>
<dbReference type="Gene3D" id="2.30.30.40">
    <property type="entry name" value="SH3 Domains"/>
    <property type="match status" value="1"/>
</dbReference>
<evidence type="ECO:0000256" key="2">
    <source>
        <dbReference type="ARBA" id="ARBA00022443"/>
    </source>
</evidence>
<dbReference type="GO" id="GO:0000146">
    <property type="term" value="F:microfilament motor activity"/>
    <property type="evidence" value="ECO:0007669"/>
    <property type="project" value="TreeGrafter"/>
</dbReference>
<dbReference type="SUPFAM" id="SSF52540">
    <property type="entry name" value="P-loop containing nucleoside triphosphate hydrolases"/>
    <property type="match status" value="1"/>
</dbReference>
<dbReference type="PRINTS" id="PR00193">
    <property type="entry name" value="MYOSINHEAVY"/>
</dbReference>
<evidence type="ECO:0000256" key="10">
    <source>
        <dbReference type="SAM" id="MobiDB-lite"/>
    </source>
</evidence>
<dbReference type="AlphaFoldDB" id="A0AA39FGF7"/>
<proteinExistence type="inferred from homology"/>
<feature type="compositionally biased region" description="Polar residues" evidence="10">
    <location>
        <begin position="1058"/>
        <end position="1081"/>
    </location>
</feature>
<dbReference type="InterPro" id="IPR027417">
    <property type="entry name" value="P-loop_NTPase"/>
</dbReference>
<dbReference type="InterPro" id="IPR036961">
    <property type="entry name" value="Kinesin_motor_dom_sf"/>
</dbReference>
<dbReference type="GO" id="GO:0051015">
    <property type="term" value="F:actin filament binding"/>
    <property type="evidence" value="ECO:0007669"/>
    <property type="project" value="TreeGrafter"/>
</dbReference>
<dbReference type="PROSITE" id="PS51456">
    <property type="entry name" value="MYOSIN_MOTOR"/>
    <property type="match status" value="1"/>
</dbReference>
<dbReference type="PRINTS" id="PR00452">
    <property type="entry name" value="SH3DOMAIN"/>
</dbReference>
<feature type="region of interest" description="Disordered" evidence="10">
    <location>
        <begin position="976"/>
        <end position="1134"/>
    </location>
</feature>
<evidence type="ECO:0000256" key="1">
    <source>
        <dbReference type="ARBA" id="ARBA00008314"/>
    </source>
</evidence>
<dbReference type="SUPFAM" id="SSF50044">
    <property type="entry name" value="SH3-domain"/>
    <property type="match status" value="1"/>
</dbReference>
<accession>A0AA39FGF7</accession>
<feature type="region of interest" description="Actin-binding" evidence="9">
    <location>
        <begin position="600"/>
        <end position="622"/>
    </location>
</feature>
<sequence>MYKERNKEGVSCDYKDEGGFEKVIHHWQSQNVKVSGVDDMVLLSKITEDAIMDNLRKRYMDDYIYTCIGPVLVSINPFKQMPYFSEKEIQIYQGAAPYENPPHIYGLADEMYRNMLIDTECQCVIISGESGAGKTVAAKYIMAYISRVSGGGERVQRIKDIILESNPLLEAFGNAKTIRNNNSSRFGKYVEMQFGDGGQPIGGKISNFLLEKSRVIKHNYGERNFHIFYQITTGANEQMKSEFGLRHELNDCDYLKSWDGNTSRIVDRGNGNDAKDFQETLRALSVMGLNETQVSDILRIVAGILHIGNIKFEENGNYSKISSKRALDLPARLFGVSPERFAHKLTSRKFESKWGNESDNVDVTLNVAQALFTRDALAKDIYARLFDYLVKRVNQAMEIEGDPLHIAILDIYGFEIFDTNGFEQFCINFVNEKLQQIFIELTLKAEQEEYVAENIKWTPINYFNNAVVVELLEGKRPPGLFLILDDVCATLHGGSNAADSDLRKKLSSASSDHAHFQTTSDGFAILHYAGQVVYSVDGFCEKNRDVLFPDLIELMQSSTNHLVNELYPPDEDMNTIAKSKTLSRNTNRSTTAGSKIRNQASRLVAQLVKCSPHYIRCIKPNETKKPRDWDTLRVKHQVEYLGLKENIRVRRAGFAYRRTFAKFLHRYSVILSNNSLMDNNNEIHGVKCIMAKAHIDEYQYQLGITKVFIKAPESVFMLEEARDRIYNFHARVIQQAFKKHFARKRQNKEKQAAADLLYGHKQRRRASLNRCFVGDYIGLDCRPGIVNLLGRREKVFFAEVVKKYDRRFKMCRRDLVLTGTCVYLIGRVEKATKKGTKMSMARGERPSEEIIKRKLTFDQISHVSMSTLQDDFIIIHVKEDYASLIQSTFKTEFLMLLSKKYFQELGHSLNIKFCNNLEFKVKKEGWGGGGTRQLKFSQIGYGNEEILKANGKLLNISIGPGSPSTSRPINVSIGSKLSTSRNIPNKSTNQFVDTKTNYRPSHDTRPGRPPIPIQPQPATRKLLDTGNSNKIGNTRPYLPPNRPNVVNSRTPQHHHVNNGKQFSQSTGIGKSLANIGNNSHKNLAKAPPPPSHPAPPNQPMIHPLGYGIANNRLGSSQGDKANKNHTGNPSQINVFNDPNQRLIASIKAHTSNNKQLQPLPPRPKPPSIISNLPKVKALYDYSPQDLDELALKEGDIIELLKEHEGGWWHGKLKGKTGLFPSNYVEKIC</sequence>
<evidence type="ECO:0000313" key="14">
    <source>
        <dbReference type="EMBL" id="KAK0168996.1"/>
    </source>
</evidence>
<keyword evidence="4 9" id="KW-0067">ATP-binding</keyword>
<dbReference type="PROSITE" id="PS51757">
    <property type="entry name" value="TH1"/>
    <property type="match status" value="1"/>
</dbReference>
<comment type="similarity">
    <text evidence="1 9">Belongs to the TRAFAC class myosin-kinesin ATPase superfamily. Myosin family.</text>
</comment>
<dbReference type="FunFam" id="3.40.850.10:FF:000101">
    <property type="entry name" value="Slow myosin heavy chain 2"/>
    <property type="match status" value="1"/>
</dbReference>
<feature type="compositionally biased region" description="Polar residues" evidence="10">
    <location>
        <begin position="1112"/>
        <end position="1134"/>
    </location>
</feature>
<feature type="compositionally biased region" description="Pro residues" evidence="10">
    <location>
        <begin position="1086"/>
        <end position="1098"/>
    </location>
</feature>
<feature type="domain" description="TH1" evidence="13">
    <location>
        <begin position="761"/>
        <end position="960"/>
    </location>
</feature>
<dbReference type="Gene3D" id="3.40.850.10">
    <property type="entry name" value="Kinesin motor domain"/>
    <property type="match status" value="1"/>
</dbReference>
<evidence type="ECO:0000256" key="7">
    <source>
        <dbReference type="ARBA" id="ARBA00023203"/>
    </source>
</evidence>
<keyword evidence="6 9" id="KW-0505">Motor protein</keyword>
<dbReference type="FunFam" id="2.30.30.40:FF:000072">
    <property type="entry name" value="Unconventional Myosin IB"/>
    <property type="match status" value="1"/>
</dbReference>
<name>A0AA39FGF7_MICHY</name>
<dbReference type="GO" id="GO:0005938">
    <property type="term" value="C:cell cortex"/>
    <property type="evidence" value="ECO:0007669"/>
    <property type="project" value="UniProtKB-ARBA"/>
</dbReference>
<keyword evidence="5 9" id="KW-0518">Myosin</keyword>
<dbReference type="PANTHER" id="PTHR13140:SF729">
    <property type="entry name" value="UNCONVENTIONAL MYOSIN-IE"/>
    <property type="match status" value="1"/>
</dbReference>
<reference evidence="14" key="2">
    <citation type="submission" date="2023-03" db="EMBL/GenBank/DDBJ databases">
        <authorList>
            <person name="Inwood S.N."/>
            <person name="Skelly J.G."/>
            <person name="Guhlin J."/>
            <person name="Harrop T.W.R."/>
            <person name="Goldson S.G."/>
            <person name="Dearden P.K."/>
        </authorList>
    </citation>
    <scope>NUCLEOTIDE SEQUENCE</scope>
    <source>
        <strain evidence="14">Lincoln</strain>
        <tissue evidence="14">Whole body</tissue>
    </source>
</reference>
<dbReference type="GO" id="GO:0016459">
    <property type="term" value="C:myosin complex"/>
    <property type="evidence" value="ECO:0007669"/>
    <property type="project" value="UniProtKB-KW"/>
</dbReference>
<dbReference type="Pfam" id="PF06017">
    <property type="entry name" value="Myosin_TH1"/>
    <property type="match status" value="1"/>
</dbReference>
<comment type="caution">
    <text evidence="14">The sequence shown here is derived from an EMBL/GenBank/DDBJ whole genome shotgun (WGS) entry which is preliminary data.</text>
</comment>
<evidence type="ECO:0000256" key="4">
    <source>
        <dbReference type="ARBA" id="ARBA00022840"/>
    </source>
</evidence>
<evidence type="ECO:0000256" key="5">
    <source>
        <dbReference type="ARBA" id="ARBA00023123"/>
    </source>
</evidence>
<evidence type="ECO:0000259" key="11">
    <source>
        <dbReference type="PROSITE" id="PS50002"/>
    </source>
</evidence>
<keyword evidence="15" id="KW-1185">Reference proteome</keyword>
<keyword evidence="7 9" id="KW-0009">Actin-binding</keyword>
<evidence type="ECO:0000256" key="6">
    <source>
        <dbReference type="ARBA" id="ARBA00023175"/>
    </source>
</evidence>
<dbReference type="GO" id="GO:0005902">
    <property type="term" value="C:microvillus"/>
    <property type="evidence" value="ECO:0007669"/>
    <property type="project" value="TreeGrafter"/>
</dbReference>
<feature type="domain" description="SH3" evidence="11">
    <location>
        <begin position="1170"/>
        <end position="1228"/>
    </location>
</feature>
<dbReference type="InterPro" id="IPR001452">
    <property type="entry name" value="SH3_domain"/>
</dbReference>
<dbReference type="GO" id="GO:0007015">
    <property type="term" value="P:actin filament organization"/>
    <property type="evidence" value="ECO:0007669"/>
    <property type="project" value="TreeGrafter"/>
</dbReference>
<dbReference type="Gene3D" id="1.20.58.530">
    <property type="match status" value="1"/>
</dbReference>
<dbReference type="Pfam" id="PF14604">
    <property type="entry name" value="SH3_9"/>
    <property type="match status" value="1"/>
</dbReference>
<keyword evidence="3 9" id="KW-0547">Nucleotide-binding</keyword>
<keyword evidence="2 8" id="KW-0728">SH3 domain</keyword>
<dbReference type="Proteomes" id="UP001168972">
    <property type="component" value="Unassembled WGS sequence"/>
</dbReference>
<dbReference type="SMART" id="SM00326">
    <property type="entry name" value="SH3"/>
    <property type="match status" value="1"/>
</dbReference>
<dbReference type="GO" id="GO:0045177">
    <property type="term" value="C:apical part of cell"/>
    <property type="evidence" value="ECO:0007669"/>
    <property type="project" value="UniProtKB-ARBA"/>
</dbReference>
<dbReference type="InterPro" id="IPR010926">
    <property type="entry name" value="Myosin_TH1"/>
</dbReference>
<organism evidence="14 15">
    <name type="scientific">Microctonus hyperodae</name>
    <name type="common">Parasitoid wasp</name>
    <dbReference type="NCBI Taxonomy" id="165561"/>
    <lineage>
        <taxon>Eukaryota</taxon>
        <taxon>Metazoa</taxon>
        <taxon>Ecdysozoa</taxon>
        <taxon>Arthropoda</taxon>
        <taxon>Hexapoda</taxon>
        <taxon>Insecta</taxon>
        <taxon>Pterygota</taxon>
        <taxon>Neoptera</taxon>
        <taxon>Endopterygota</taxon>
        <taxon>Hymenoptera</taxon>
        <taxon>Apocrita</taxon>
        <taxon>Ichneumonoidea</taxon>
        <taxon>Braconidae</taxon>
        <taxon>Euphorinae</taxon>
        <taxon>Microctonus</taxon>
    </lineage>
</organism>
<evidence type="ECO:0000256" key="9">
    <source>
        <dbReference type="PROSITE-ProRule" id="PRU00782"/>
    </source>
</evidence>
<dbReference type="GO" id="GO:0006897">
    <property type="term" value="P:endocytosis"/>
    <property type="evidence" value="ECO:0007669"/>
    <property type="project" value="TreeGrafter"/>
</dbReference>
<dbReference type="InterPro" id="IPR001609">
    <property type="entry name" value="Myosin_head_motor_dom-like"/>
</dbReference>
<gene>
    <name evidence="14" type="ORF">PV327_002750</name>
</gene>
<feature type="compositionally biased region" description="Polar residues" evidence="10">
    <location>
        <begin position="976"/>
        <end position="999"/>
    </location>
</feature>
<feature type="domain" description="Myosin motor" evidence="12">
    <location>
        <begin position="35"/>
        <end position="723"/>
    </location>
</feature>
<evidence type="ECO:0000256" key="8">
    <source>
        <dbReference type="PROSITE-ProRule" id="PRU00192"/>
    </source>
</evidence>
<evidence type="ECO:0000259" key="13">
    <source>
        <dbReference type="PROSITE" id="PS51757"/>
    </source>
</evidence>
<dbReference type="SMART" id="SM00242">
    <property type="entry name" value="MYSc"/>
    <property type="match status" value="1"/>
</dbReference>
<dbReference type="Gene3D" id="1.20.5.4820">
    <property type="match status" value="1"/>
</dbReference>
<feature type="binding site" evidence="9">
    <location>
        <begin position="128"/>
        <end position="135"/>
    </location>
    <ligand>
        <name>ATP</name>
        <dbReference type="ChEBI" id="CHEBI:30616"/>
    </ligand>
</feature>
<dbReference type="FunFam" id="1.20.58.530:FF:000007">
    <property type="entry name" value="Myosin IE"/>
    <property type="match status" value="1"/>
</dbReference>
<dbReference type="EMBL" id="JAQQBR010001831">
    <property type="protein sequence ID" value="KAK0168996.1"/>
    <property type="molecule type" value="Genomic_DNA"/>
</dbReference>
<evidence type="ECO:0000256" key="3">
    <source>
        <dbReference type="ARBA" id="ARBA00022741"/>
    </source>
</evidence>
<evidence type="ECO:0000313" key="15">
    <source>
        <dbReference type="Proteomes" id="UP001168972"/>
    </source>
</evidence>
<reference evidence="14" key="1">
    <citation type="journal article" date="2023" name="bioRxiv">
        <title>Scaffold-level genome assemblies of two parasitoid biocontrol wasps reveal the parthenogenesis mechanism and an associated novel virus.</title>
        <authorList>
            <person name="Inwood S."/>
            <person name="Skelly J."/>
            <person name="Guhlin J."/>
            <person name="Harrop T."/>
            <person name="Goldson S."/>
            <person name="Dearden P."/>
        </authorList>
    </citation>
    <scope>NUCLEOTIDE SEQUENCE</scope>
    <source>
        <strain evidence="14">Lincoln</strain>
        <tissue evidence="14">Whole body</tissue>
    </source>
</reference>
<evidence type="ECO:0000259" key="12">
    <source>
        <dbReference type="PROSITE" id="PS51456"/>
    </source>
</evidence>
<dbReference type="GO" id="GO:0005886">
    <property type="term" value="C:plasma membrane"/>
    <property type="evidence" value="ECO:0007669"/>
    <property type="project" value="TreeGrafter"/>
</dbReference>